<dbReference type="PANTHER" id="PTHR24015:SF1695">
    <property type="entry name" value="OS06G0185800 PROTEIN"/>
    <property type="match status" value="1"/>
</dbReference>
<dbReference type="InterPro" id="IPR002885">
    <property type="entry name" value="PPR_rpt"/>
</dbReference>
<dbReference type="FunFam" id="1.25.40.10:FF:000409">
    <property type="entry name" value="Pentatricopeptide repeat-containing protein, chloroplastic"/>
    <property type="match status" value="1"/>
</dbReference>
<dbReference type="InterPro" id="IPR011990">
    <property type="entry name" value="TPR-like_helical_dom_sf"/>
</dbReference>
<evidence type="ECO:0000313" key="4">
    <source>
        <dbReference type="Proteomes" id="UP000834106"/>
    </source>
</evidence>
<dbReference type="Pfam" id="PF13041">
    <property type="entry name" value="PPR_2"/>
    <property type="match status" value="1"/>
</dbReference>
<gene>
    <name evidence="3" type="ORF">FPE_LOCUS3095</name>
</gene>
<accession>A0AAD2DIV8</accession>
<dbReference type="Proteomes" id="UP000834106">
    <property type="component" value="Chromosome 2"/>
</dbReference>
<evidence type="ECO:0000256" key="2">
    <source>
        <dbReference type="PROSITE-ProRule" id="PRU00708"/>
    </source>
</evidence>
<dbReference type="EMBL" id="OU503037">
    <property type="protein sequence ID" value="CAI9755664.1"/>
    <property type="molecule type" value="Genomic_DNA"/>
</dbReference>
<evidence type="ECO:0000256" key="1">
    <source>
        <dbReference type="ARBA" id="ARBA00022737"/>
    </source>
</evidence>
<evidence type="ECO:0000313" key="3">
    <source>
        <dbReference type="EMBL" id="CAI9755664.1"/>
    </source>
</evidence>
<feature type="repeat" description="PPR" evidence="2">
    <location>
        <begin position="149"/>
        <end position="183"/>
    </location>
</feature>
<dbReference type="AlphaFoldDB" id="A0AAD2DIV8"/>
<organism evidence="3 4">
    <name type="scientific">Fraxinus pennsylvanica</name>
    <dbReference type="NCBI Taxonomy" id="56036"/>
    <lineage>
        <taxon>Eukaryota</taxon>
        <taxon>Viridiplantae</taxon>
        <taxon>Streptophyta</taxon>
        <taxon>Embryophyta</taxon>
        <taxon>Tracheophyta</taxon>
        <taxon>Spermatophyta</taxon>
        <taxon>Magnoliopsida</taxon>
        <taxon>eudicotyledons</taxon>
        <taxon>Gunneridae</taxon>
        <taxon>Pentapetalae</taxon>
        <taxon>asterids</taxon>
        <taxon>lamiids</taxon>
        <taxon>Lamiales</taxon>
        <taxon>Oleaceae</taxon>
        <taxon>Oleeae</taxon>
        <taxon>Fraxinus</taxon>
    </lineage>
</organism>
<dbReference type="GO" id="GO:0003723">
    <property type="term" value="F:RNA binding"/>
    <property type="evidence" value="ECO:0007669"/>
    <property type="project" value="InterPro"/>
</dbReference>
<dbReference type="Pfam" id="PF01535">
    <property type="entry name" value="PPR"/>
    <property type="match status" value="2"/>
</dbReference>
<dbReference type="PANTHER" id="PTHR24015">
    <property type="entry name" value="OS07G0578800 PROTEIN-RELATED"/>
    <property type="match status" value="1"/>
</dbReference>
<dbReference type="Gene3D" id="1.25.40.10">
    <property type="entry name" value="Tetratricopeptide repeat domain"/>
    <property type="match status" value="2"/>
</dbReference>
<sequence length="257" mass="28765">MGRLAHSEVVRNGLCADFHVVHSLITMYSRCAQVGFARKLFDEMDDRDLVSWNSMISGYSRMGFAKEAVELFEEMREKGLEPGEMSLVSVLGACGDLGDLKLGRWIEKYVMEKGMELNTFIGSALINMYGKCGDFFAARRVFDGVRKKDVITWNAMITGYAQNGLSDEAISLFNAMEEGGTSPNEVTLIEVLSACASIGALDFGKWIDEYASKRDGQLREFHAGDLVFEDAKDIYQVLDILYDDMTMEVYVVDIDLL</sequence>
<reference evidence="3" key="1">
    <citation type="submission" date="2023-05" db="EMBL/GenBank/DDBJ databases">
        <authorList>
            <person name="Huff M."/>
        </authorList>
    </citation>
    <scope>NUCLEOTIDE SEQUENCE</scope>
</reference>
<keyword evidence="1" id="KW-0677">Repeat</keyword>
<dbReference type="InterPro" id="IPR046960">
    <property type="entry name" value="PPR_At4g14850-like_plant"/>
</dbReference>
<dbReference type="FunFam" id="1.25.40.10:FF:000284">
    <property type="entry name" value="Pentatricopeptide repeat-containing protein"/>
    <property type="match status" value="1"/>
</dbReference>
<keyword evidence="4" id="KW-1185">Reference proteome</keyword>
<dbReference type="NCBIfam" id="TIGR00756">
    <property type="entry name" value="PPR"/>
    <property type="match status" value="2"/>
</dbReference>
<protein>
    <recommendedName>
        <fullName evidence="5">Pentatricopeptide repeat-containing protein</fullName>
    </recommendedName>
</protein>
<dbReference type="PROSITE" id="PS51375">
    <property type="entry name" value="PPR"/>
    <property type="match status" value="2"/>
</dbReference>
<evidence type="ECO:0008006" key="5">
    <source>
        <dbReference type="Google" id="ProtNLM"/>
    </source>
</evidence>
<name>A0AAD2DIV8_9LAMI</name>
<feature type="repeat" description="PPR" evidence="2">
    <location>
        <begin position="48"/>
        <end position="82"/>
    </location>
</feature>
<dbReference type="GO" id="GO:0009451">
    <property type="term" value="P:RNA modification"/>
    <property type="evidence" value="ECO:0007669"/>
    <property type="project" value="InterPro"/>
</dbReference>
<proteinExistence type="predicted"/>